<keyword evidence="2" id="KW-1185">Reference proteome</keyword>
<evidence type="ECO:0000313" key="1">
    <source>
        <dbReference type="EMBL" id="GFY52639.1"/>
    </source>
</evidence>
<protein>
    <submittedName>
        <fullName evidence="1">Uncharacterized protein</fullName>
    </submittedName>
</protein>
<organism evidence="1 2">
    <name type="scientific">Trichonephila inaurata madagascariensis</name>
    <dbReference type="NCBI Taxonomy" id="2747483"/>
    <lineage>
        <taxon>Eukaryota</taxon>
        <taxon>Metazoa</taxon>
        <taxon>Ecdysozoa</taxon>
        <taxon>Arthropoda</taxon>
        <taxon>Chelicerata</taxon>
        <taxon>Arachnida</taxon>
        <taxon>Araneae</taxon>
        <taxon>Araneomorphae</taxon>
        <taxon>Entelegynae</taxon>
        <taxon>Araneoidea</taxon>
        <taxon>Nephilidae</taxon>
        <taxon>Trichonephila</taxon>
        <taxon>Trichonephila inaurata</taxon>
    </lineage>
</organism>
<dbReference type="AlphaFoldDB" id="A0A8X7C4X0"/>
<dbReference type="Proteomes" id="UP000886998">
    <property type="component" value="Unassembled WGS sequence"/>
</dbReference>
<accession>A0A8X7C4X0</accession>
<dbReference type="OrthoDB" id="10040454at2759"/>
<name>A0A8X7C4X0_9ARAC</name>
<proteinExistence type="predicted"/>
<dbReference type="EMBL" id="BMAV01008788">
    <property type="protein sequence ID" value="GFY52639.1"/>
    <property type="molecule type" value="Genomic_DNA"/>
</dbReference>
<sequence>MTQCKYRQYFNSRSASTSFMIRNLVGSFEELGSVADRPEKLPNEIFTLKTMWKLCAYFFENEDGTPETIFGASYRTKIEIFLRSMAEQTPNL</sequence>
<gene>
    <name evidence="1" type="ORF">TNIN_164701</name>
</gene>
<reference evidence="1" key="1">
    <citation type="submission" date="2020-08" db="EMBL/GenBank/DDBJ databases">
        <title>Multicomponent nature underlies the extraordinary mechanical properties of spider dragline silk.</title>
        <authorList>
            <person name="Kono N."/>
            <person name="Nakamura H."/>
            <person name="Mori M."/>
            <person name="Yoshida Y."/>
            <person name="Ohtoshi R."/>
            <person name="Malay A.D."/>
            <person name="Moran D.A.P."/>
            <person name="Tomita M."/>
            <person name="Numata K."/>
            <person name="Arakawa K."/>
        </authorList>
    </citation>
    <scope>NUCLEOTIDE SEQUENCE</scope>
</reference>
<evidence type="ECO:0000313" key="2">
    <source>
        <dbReference type="Proteomes" id="UP000886998"/>
    </source>
</evidence>
<comment type="caution">
    <text evidence="1">The sequence shown here is derived from an EMBL/GenBank/DDBJ whole genome shotgun (WGS) entry which is preliminary data.</text>
</comment>